<proteinExistence type="predicted"/>
<dbReference type="Pfam" id="PF00188">
    <property type="entry name" value="CAP"/>
    <property type="match status" value="1"/>
</dbReference>
<keyword evidence="1" id="KW-0732">Signal</keyword>
<dbReference type="STRING" id="6277.A0A498SU40"/>
<dbReference type="AlphaFoldDB" id="A0A498SU40"/>
<dbReference type="PRINTS" id="PR00837">
    <property type="entry name" value="V5TPXLIKE"/>
</dbReference>
<feature type="signal peptide" evidence="1">
    <location>
        <begin position="1"/>
        <end position="16"/>
    </location>
</feature>
<name>A0A498SU40_ACAVI</name>
<dbReference type="Proteomes" id="UP000276991">
    <property type="component" value="Unassembled WGS sequence"/>
</dbReference>
<organism evidence="3 4">
    <name type="scientific">Acanthocheilonema viteae</name>
    <name type="common">Filarial nematode worm</name>
    <name type="synonym">Dipetalonema viteae</name>
    <dbReference type="NCBI Taxonomy" id="6277"/>
    <lineage>
        <taxon>Eukaryota</taxon>
        <taxon>Metazoa</taxon>
        <taxon>Ecdysozoa</taxon>
        <taxon>Nematoda</taxon>
        <taxon>Chromadorea</taxon>
        <taxon>Rhabditida</taxon>
        <taxon>Spirurina</taxon>
        <taxon>Spiruromorpha</taxon>
        <taxon>Filarioidea</taxon>
        <taxon>Onchocercidae</taxon>
        <taxon>Acanthocheilonema</taxon>
    </lineage>
</organism>
<dbReference type="InterPro" id="IPR014044">
    <property type="entry name" value="CAP_dom"/>
</dbReference>
<evidence type="ECO:0000313" key="3">
    <source>
        <dbReference type="EMBL" id="VBB33591.1"/>
    </source>
</evidence>
<protein>
    <recommendedName>
        <fullName evidence="2">SCP domain-containing protein</fullName>
    </recommendedName>
</protein>
<dbReference type="SUPFAM" id="SSF55797">
    <property type="entry name" value="PR-1-like"/>
    <property type="match status" value="1"/>
</dbReference>
<dbReference type="PANTHER" id="PTHR10334">
    <property type="entry name" value="CYSTEINE-RICH SECRETORY PROTEIN-RELATED"/>
    <property type="match status" value="1"/>
</dbReference>
<dbReference type="EMBL" id="UPTC01002531">
    <property type="protein sequence ID" value="VBB33591.1"/>
    <property type="molecule type" value="Genomic_DNA"/>
</dbReference>
<gene>
    <name evidence="3" type="ORF">NAV_LOCUS8382</name>
</gene>
<dbReference type="SMART" id="SM00198">
    <property type="entry name" value="SCP"/>
    <property type="match status" value="1"/>
</dbReference>
<feature type="chain" id="PRO_5019772364" description="SCP domain-containing protein" evidence="1">
    <location>
        <begin position="17"/>
        <end position="185"/>
    </location>
</feature>
<dbReference type="Gene3D" id="3.40.33.10">
    <property type="entry name" value="CAP"/>
    <property type="match status" value="1"/>
</dbReference>
<feature type="domain" description="SCP" evidence="2">
    <location>
        <begin position="27"/>
        <end position="185"/>
    </location>
</feature>
<evidence type="ECO:0000313" key="4">
    <source>
        <dbReference type="Proteomes" id="UP000276991"/>
    </source>
</evidence>
<dbReference type="InterPro" id="IPR035940">
    <property type="entry name" value="CAP_sf"/>
</dbReference>
<keyword evidence="4" id="KW-1185">Reference proteome</keyword>
<evidence type="ECO:0000256" key="1">
    <source>
        <dbReference type="SAM" id="SignalP"/>
    </source>
</evidence>
<reference evidence="3 4" key="1">
    <citation type="submission" date="2018-08" db="EMBL/GenBank/DDBJ databases">
        <authorList>
            <person name="Laetsch R D."/>
            <person name="Stevens L."/>
            <person name="Kumar S."/>
            <person name="Blaxter L. M."/>
        </authorList>
    </citation>
    <scope>NUCLEOTIDE SEQUENCE [LARGE SCALE GENOMIC DNA]</scope>
</reference>
<dbReference type="InterPro" id="IPR001283">
    <property type="entry name" value="CRISP-related"/>
</dbReference>
<accession>A0A498SU40</accession>
<sequence>MLLFIIFFAIIIDVESLECPGSQLTVKERKNIVRQNNVLRSQLIRGKLKNKDGSYMPRGKNMLRLKWNCELEKSAQDWANHCLFKHSPGDKREGIGENVYAYWSTASVESRKNTAGTDAGKSWWSELPKLYRNNPTNNLTADVSKQGVLHFTQMAWGKTHEIGCGIASNCDNGRMLIVICHYKPQ</sequence>
<dbReference type="InterPro" id="IPR002413">
    <property type="entry name" value="V5_allergen-like"/>
</dbReference>
<dbReference type="CDD" id="cd05380">
    <property type="entry name" value="CAP_euk"/>
    <property type="match status" value="1"/>
</dbReference>
<dbReference type="OrthoDB" id="5874910at2759"/>
<dbReference type="PRINTS" id="PR00838">
    <property type="entry name" value="V5ALLERGEN"/>
</dbReference>
<evidence type="ECO:0000259" key="2">
    <source>
        <dbReference type="SMART" id="SM00198"/>
    </source>
</evidence>